<evidence type="ECO:0000313" key="2">
    <source>
        <dbReference type="EMBL" id="ABG53458.1"/>
    </source>
</evidence>
<dbReference type="SMART" id="SM00487">
    <property type="entry name" value="DEXDc"/>
    <property type="match status" value="1"/>
</dbReference>
<accession>Q10WB6</accession>
<dbReference type="GO" id="GO:0003677">
    <property type="term" value="F:DNA binding"/>
    <property type="evidence" value="ECO:0007669"/>
    <property type="project" value="UniProtKB-KW"/>
</dbReference>
<dbReference type="HOGENOM" id="CLU_010804_0_0_3"/>
<dbReference type="InterPro" id="IPR040980">
    <property type="entry name" value="SWI2_SNF2"/>
</dbReference>
<evidence type="ECO:0000259" key="1">
    <source>
        <dbReference type="PROSITE" id="PS51192"/>
    </source>
</evidence>
<dbReference type="InterPro" id="IPR055180">
    <property type="entry name" value="HsdR_RecA-like_helicase_dom_2"/>
</dbReference>
<dbReference type="SUPFAM" id="SSF52540">
    <property type="entry name" value="P-loop containing nucleoside triphosphate hydrolases"/>
    <property type="match status" value="2"/>
</dbReference>
<dbReference type="KEGG" id="ter:Tery_4471"/>
<dbReference type="STRING" id="203124.Tery_4471"/>
<dbReference type="PROSITE" id="PS51192">
    <property type="entry name" value="HELICASE_ATP_BIND_1"/>
    <property type="match status" value="1"/>
</dbReference>
<dbReference type="CDD" id="cd22332">
    <property type="entry name" value="HsdR_N"/>
    <property type="match status" value="1"/>
</dbReference>
<dbReference type="PANTHER" id="PTHR42927:SF1">
    <property type="entry name" value="HELICASE SUPERFAMILY 1 AND 2 DOMAIN-CONTAINING PROTEIN"/>
    <property type="match status" value="1"/>
</dbReference>
<dbReference type="GO" id="GO:0009035">
    <property type="term" value="F:type I site-specific deoxyribonuclease activity"/>
    <property type="evidence" value="ECO:0007669"/>
    <property type="project" value="UniProtKB-EC"/>
</dbReference>
<dbReference type="PANTHER" id="PTHR42927">
    <property type="entry name" value="HELICASE SUPERFAMILY 1 AND 2 DOMAIN-CONTAINING PROTEIN"/>
    <property type="match status" value="1"/>
</dbReference>
<sequence length="991" mass="115268">MASDITEKGLENIIYQSLIDDCQYLEGNPKDYDQTYCIDTEKLFQFLQNTQPEKLTEISNYHGANWEKKLYERLHHQIEEKSIVNILRQGIKTGETHLELYYKLPTSQLNPDTIENFQENVFSVTRQLKYKENRNFSLDLVIFINGLPVITFELKNQLTKQNFRDAINQYKNDRRPRELLFQFKRCLVHFALDADEVWMTTKLNGKNTEFIPFNKGKKSNPDLPFPDTAGNPPNPNHIKTDYLWKEILTIESLGNIIEHYAQLIEKEEDKDKDKKTVKKLKLIFPRYHQLDLVKQLLTSAKKHGVGNRYLIQHSAGSGKSNSITWLSHQLVELKNITEKENIFDSVLVVTDRKILDKQIRENIQQFAQEDKVVEATKNSKKLKSALENKRKIIITTVQKFPYVVKEIQSLSDHKFAIIIDEAHSSQTGKSAASMSESLSKKDSEVEETTEDKIIRIIESQKLCPNANYYAFTATPKNKTLELFGVKNPEDGKFYPFHSYSMKQAIEEGFILNVLQHYTTYKTYCRLEKKVIDDPEFDSKQAKKKLKQYVEEDQESIRKKSEVMIEHFLSKVIAQGKINGKAKAMVVSNSIKSAIYYKKAFDKYLREKKSDYQTIVAFSGSKEIDGKKENESSMNGFSSSKITEKFNDSKYRFLIVANKYQTGFDEPLLHTMYVDKVLSDVKAVQTLSRLNRSCEGKTDTFVLDFVNSADEIQRAFEPYYKTTILSEETDSDRLYDLEDSLASFQIYSQENVEKFMKLFLNCESRENWESILDICVEKYNCDLLEEEKIEFKSKARSFVKNYQFLVQVKSFKNSNWESLNSFLKLLVNKLPQLDNSDLSAGIINSVDIESYRVELLASQSINLSGENTLSPIAKNIVSGNSQSRSDKVSQIIEEFNNRFGGNIVWQNEGRAWKFLLEELPEKVRGNGEYKNAINYSDPQNAKLTFENKFNQELRRSTREHIEEYRQFTGNKSFREWLINTLFNLDYEQDKNA</sequence>
<name>Q10WB6_TRIEI</name>
<proteinExistence type="predicted"/>
<dbReference type="Pfam" id="PF18766">
    <property type="entry name" value="SWI2_SNF2"/>
    <property type="match status" value="1"/>
</dbReference>
<reference evidence="2" key="1">
    <citation type="submission" date="2006-06" db="EMBL/GenBank/DDBJ databases">
        <title>Complete sequence of Trichodesmium erythraeum IMS101.</title>
        <authorList>
            <consortium name="US DOE Joint Genome Institute"/>
            <person name="Copeland A."/>
            <person name="Lucas S."/>
            <person name="Lapidus A."/>
            <person name="Barry K."/>
            <person name="Detter J.C."/>
            <person name="Glavina del Rio T."/>
            <person name="Hammon N."/>
            <person name="Israni S."/>
            <person name="Dalin E."/>
            <person name="Tice H."/>
            <person name="Pitluck S."/>
            <person name="Kiss H."/>
            <person name="Munk A.C."/>
            <person name="Brettin T."/>
            <person name="Bruce D."/>
            <person name="Han C."/>
            <person name="Tapia R."/>
            <person name="Gilna P."/>
            <person name="Schmutz J."/>
            <person name="Larimer F."/>
            <person name="Land M."/>
            <person name="Hauser L."/>
            <person name="Kyrpides N."/>
            <person name="Kim E."/>
            <person name="Richardson P."/>
        </authorList>
    </citation>
    <scope>NUCLEOTIDE SEQUENCE [LARGE SCALE GENOMIC DNA]</scope>
    <source>
        <strain evidence="2">IMS101</strain>
    </source>
</reference>
<dbReference type="eggNOG" id="COG0610">
    <property type="taxonomic scope" value="Bacteria"/>
</dbReference>
<protein>
    <recommendedName>
        <fullName evidence="1">Helicase ATP-binding domain-containing protein</fullName>
    </recommendedName>
</protein>
<dbReference type="AlphaFoldDB" id="Q10WB6"/>
<dbReference type="Pfam" id="PF22679">
    <property type="entry name" value="T1R_D3-like"/>
    <property type="match status" value="1"/>
</dbReference>
<organism evidence="2">
    <name type="scientific">Trichodesmium erythraeum (strain IMS101)</name>
    <dbReference type="NCBI Taxonomy" id="203124"/>
    <lineage>
        <taxon>Bacteria</taxon>
        <taxon>Bacillati</taxon>
        <taxon>Cyanobacteriota</taxon>
        <taxon>Cyanophyceae</taxon>
        <taxon>Oscillatoriophycideae</taxon>
        <taxon>Oscillatoriales</taxon>
        <taxon>Microcoleaceae</taxon>
        <taxon>Trichodesmium</taxon>
    </lineage>
</organism>
<dbReference type="InterPro" id="IPR027417">
    <property type="entry name" value="P-loop_NTPase"/>
</dbReference>
<dbReference type="Pfam" id="PF04313">
    <property type="entry name" value="HSDR_N"/>
    <property type="match status" value="1"/>
</dbReference>
<dbReference type="EMBL" id="CP000393">
    <property type="protein sequence ID" value="ABG53458.1"/>
    <property type="molecule type" value="Genomic_DNA"/>
</dbReference>
<dbReference type="InterPro" id="IPR014001">
    <property type="entry name" value="Helicase_ATP-bd"/>
</dbReference>
<gene>
    <name evidence="2" type="ordered locus">Tery_4471</name>
</gene>
<dbReference type="Gene3D" id="3.90.1570.50">
    <property type="match status" value="1"/>
</dbReference>
<dbReference type="GO" id="GO:0009307">
    <property type="term" value="P:DNA restriction-modification system"/>
    <property type="evidence" value="ECO:0007669"/>
    <property type="project" value="UniProtKB-KW"/>
</dbReference>
<dbReference type="GO" id="GO:0005524">
    <property type="term" value="F:ATP binding"/>
    <property type="evidence" value="ECO:0007669"/>
    <property type="project" value="UniProtKB-KW"/>
</dbReference>
<dbReference type="RefSeq" id="WP_011613781.1">
    <property type="nucleotide sequence ID" value="NC_008312.1"/>
</dbReference>
<dbReference type="REBASE" id="13430">
    <property type="entry name" value="TerORF4473P"/>
</dbReference>
<dbReference type="InterPro" id="IPR007409">
    <property type="entry name" value="Restrct_endonuc_type1_HsdR_N"/>
</dbReference>
<feature type="domain" description="Helicase ATP-binding" evidence="1">
    <location>
        <begin position="300"/>
        <end position="493"/>
    </location>
</feature>
<dbReference type="Gene3D" id="3.40.50.300">
    <property type="entry name" value="P-loop containing nucleotide triphosphate hydrolases"/>
    <property type="match status" value="2"/>
</dbReference>
<dbReference type="OrthoDB" id="9758243at2"/>